<feature type="region of interest" description="Disordered" evidence="1">
    <location>
        <begin position="172"/>
        <end position="194"/>
    </location>
</feature>
<keyword evidence="4" id="KW-0813">Transport</keyword>
<feature type="domain" description="Potassium channel" evidence="3">
    <location>
        <begin position="98"/>
        <end position="161"/>
    </location>
</feature>
<evidence type="ECO:0000256" key="1">
    <source>
        <dbReference type="SAM" id="MobiDB-lite"/>
    </source>
</evidence>
<dbReference type="InterPro" id="IPR013099">
    <property type="entry name" value="K_chnl_dom"/>
</dbReference>
<feature type="transmembrane region" description="Helical" evidence="2">
    <location>
        <begin position="44"/>
        <end position="63"/>
    </location>
</feature>
<name>A0ABS6UIB8_9PSEU</name>
<keyword evidence="4" id="KW-0406">Ion transport</keyword>
<feature type="transmembrane region" description="Helical" evidence="2">
    <location>
        <begin position="146"/>
        <end position="168"/>
    </location>
</feature>
<evidence type="ECO:0000313" key="5">
    <source>
        <dbReference type="Proteomes" id="UP000694300"/>
    </source>
</evidence>
<dbReference type="RefSeq" id="WP_218590861.1">
    <property type="nucleotide sequence ID" value="NZ_JADQDE010000251.1"/>
</dbReference>
<keyword evidence="5" id="KW-1185">Reference proteome</keyword>
<comment type="caution">
    <text evidence="4">The sequence shown here is derived from an EMBL/GenBank/DDBJ whole genome shotgun (WGS) entry which is preliminary data.</text>
</comment>
<evidence type="ECO:0000313" key="4">
    <source>
        <dbReference type="EMBL" id="MBW0131666.1"/>
    </source>
</evidence>
<proteinExistence type="predicted"/>
<evidence type="ECO:0000256" key="2">
    <source>
        <dbReference type="SAM" id="Phobius"/>
    </source>
</evidence>
<organism evidence="4 5">
    <name type="scientific">Pseudonocardia oceani</name>
    <dbReference type="NCBI Taxonomy" id="2792013"/>
    <lineage>
        <taxon>Bacteria</taxon>
        <taxon>Bacillati</taxon>
        <taxon>Actinomycetota</taxon>
        <taxon>Actinomycetes</taxon>
        <taxon>Pseudonocardiales</taxon>
        <taxon>Pseudonocardiaceae</taxon>
        <taxon>Pseudonocardia</taxon>
    </lineage>
</organism>
<evidence type="ECO:0000259" key="3">
    <source>
        <dbReference type="Pfam" id="PF07885"/>
    </source>
</evidence>
<gene>
    <name evidence="4" type="ORF">I4I82_28910</name>
</gene>
<keyword evidence="2" id="KW-0472">Membrane</keyword>
<dbReference type="Proteomes" id="UP000694300">
    <property type="component" value="Unassembled WGS sequence"/>
</dbReference>
<feature type="transmembrane region" description="Helical" evidence="2">
    <location>
        <begin position="75"/>
        <end position="95"/>
    </location>
</feature>
<feature type="transmembrane region" description="Helical" evidence="2">
    <location>
        <begin position="12"/>
        <end position="32"/>
    </location>
</feature>
<keyword evidence="2" id="KW-0812">Transmembrane</keyword>
<keyword evidence="4" id="KW-0407">Ion channel</keyword>
<dbReference type="GO" id="GO:0034220">
    <property type="term" value="P:monoatomic ion transmembrane transport"/>
    <property type="evidence" value="ECO:0007669"/>
    <property type="project" value="UniProtKB-KW"/>
</dbReference>
<feature type="transmembrane region" description="Helical" evidence="2">
    <location>
        <begin position="115"/>
        <end position="134"/>
    </location>
</feature>
<dbReference type="Pfam" id="PF07885">
    <property type="entry name" value="Ion_trans_2"/>
    <property type="match status" value="1"/>
</dbReference>
<reference evidence="4 5" key="1">
    <citation type="submission" date="2020-11" db="EMBL/GenBank/DDBJ databases">
        <title>Pseudonocardia abyssalis sp. nov. and Pseudonocardia oceani sp. nov., description and phylogenomic analysis of two novel actinomycetes isolated from the deep Southern Ocean.</title>
        <authorList>
            <person name="Parra J."/>
        </authorList>
    </citation>
    <scope>NUCLEOTIDE SEQUENCE [LARGE SCALE GENOMIC DNA]</scope>
    <source>
        <strain evidence="5">KRD185</strain>
    </source>
</reference>
<dbReference type="EMBL" id="JADQDF010000001">
    <property type="protein sequence ID" value="MBW0131666.1"/>
    <property type="molecule type" value="Genomic_DNA"/>
</dbReference>
<keyword evidence="2" id="KW-1133">Transmembrane helix</keyword>
<protein>
    <submittedName>
        <fullName evidence="4">Two pore domain potassium channel family protein</fullName>
    </submittedName>
</protein>
<sequence>MTAGPAGPGLRRTTAAVVRVVLSVGMLLVVYYQAPLDRRIDAQVLVWLGLGLVGLGGALTWQVRSILMSDAPRLRAAETAAVGLPTLLLLHASAYGVLSLQDPLSFTQPLGRTDALYFAMTVFTTVGFGDIAPASQLARVLTMTQMVVGLIAVGVVARLLLGVVRVAVDRRATDGSPSRTPGRSGGEGPGDEGG</sequence>
<accession>A0ABS6UIB8</accession>